<reference evidence="1" key="1">
    <citation type="submission" date="2020-08" db="EMBL/GenBank/DDBJ databases">
        <title>Multicomponent nature underlies the extraordinary mechanical properties of spider dragline silk.</title>
        <authorList>
            <person name="Kono N."/>
            <person name="Nakamura H."/>
            <person name="Mori M."/>
            <person name="Yoshida Y."/>
            <person name="Ohtoshi R."/>
            <person name="Malay A.D."/>
            <person name="Moran D.A.P."/>
            <person name="Tomita M."/>
            <person name="Numata K."/>
            <person name="Arakawa K."/>
        </authorList>
    </citation>
    <scope>NUCLEOTIDE SEQUENCE</scope>
</reference>
<dbReference type="AlphaFoldDB" id="A0A8X6MBD8"/>
<dbReference type="Proteomes" id="UP000886998">
    <property type="component" value="Unassembled WGS sequence"/>
</dbReference>
<dbReference type="OrthoDB" id="6432650at2759"/>
<comment type="caution">
    <text evidence="1">The sequence shown here is derived from an EMBL/GenBank/DDBJ whole genome shotgun (WGS) entry which is preliminary data.</text>
</comment>
<name>A0A8X6MBD8_9ARAC</name>
<organism evidence="1 2">
    <name type="scientific">Trichonephila inaurata madagascariensis</name>
    <dbReference type="NCBI Taxonomy" id="2747483"/>
    <lineage>
        <taxon>Eukaryota</taxon>
        <taxon>Metazoa</taxon>
        <taxon>Ecdysozoa</taxon>
        <taxon>Arthropoda</taxon>
        <taxon>Chelicerata</taxon>
        <taxon>Arachnida</taxon>
        <taxon>Araneae</taxon>
        <taxon>Araneomorphae</taxon>
        <taxon>Entelegynae</taxon>
        <taxon>Araneoidea</taxon>
        <taxon>Nephilidae</taxon>
        <taxon>Trichonephila</taxon>
        <taxon>Trichonephila inaurata</taxon>
    </lineage>
</organism>
<accession>A0A8X6MBD8</accession>
<keyword evidence="2" id="KW-1185">Reference proteome</keyword>
<protein>
    <submittedName>
        <fullName evidence="1">Uncharacterized protein</fullName>
    </submittedName>
</protein>
<evidence type="ECO:0000313" key="1">
    <source>
        <dbReference type="EMBL" id="GFS38862.1"/>
    </source>
</evidence>
<evidence type="ECO:0000313" key="2">
    <source>
        <dbReference type="Proteomes" id="UP000886998"/>
    </source>
</evidence>
<gene>
    <name evidence="1" type="ORF">TNIN_362931</name>
</gene>
<sequence length="136" mass="15714">MKVILFVGSVVLLVTEVYGFLGRIGGVAYDGSGYYPFRVTQHPIYFPKCKEFVEALDRKMTEYESRPYNCMEAKDRDSQRNITRTIARALLDIATNDYSSIPPRVLDMRIIGAEKSFCDLVLQKEKSFHIFNDDWL</sequence>
<dbReference type="EMBL" id="BMAV01025147">
    <property type="protein sequence ID" value="GFS38862.1"/>
    <property type="molecule type" value="Genomic_DNA"/>
</dbReference>
<proteinExistence type="predicted"/>